<dbReference type="SUPFAM" id="SSF57362">
    <property type="entry name" value="BPTI-like"/>
    <property type="match status" value="6"/>
</dbReference>
<dbReference type="SUPFAM" id="SSF82895">
    <property type="entry name" value="TSP-1 type 1 repeat"/>
    <property type="match status" value="6"/>
</dbReference>
<evidence type="ECO:0000256" key="13">
    <source>
        <dbReference type="ARBA" id="ARBA00023319"/>
    </source>
</evidence>
<dbReference type="PANTHER" id="PTHR13723">
    <property type="entry name" value="ADAMTS A DISINTEGRIN AND METALLOPROTEASE WITH THROMBOSPONDIN MOTIFS PROTEASE"/>
    <property type="match status" value="1"/>
</dbReference>
<dbReference type="Pfam" id="PF00090">
    <property type="entry name" value="TSP_1"/>
    <property type="match status" value="1"/>
</dbReference>
<dbReference type="Gene3D" id="2.60.120.830">
    <property type="match status" value="1"/>
</dbReference>
<evidence type="ECO:0000256" key="3">
    <source>
        <dbReference type="ARBA" id="ARBA00022525"/>
    </source>
</evidence>
<evidence type="ECO:0000256" key="9">
    <source>
        <dbReference type="ARBA" id="ARBA00022900"/>
    </source>
</evidence>
<dbReference type="InterPro" id="IPR000884">
    <property type="entry name" value="TSP1_rpt"/>
</dbReference>
<dbReference type="PRINTS" id="PR01857">
    <property type="entry name" value="ADAMTSFAMILY"/>
</dbReference>
<evidence type="ECO:0000313" key="20">
    <source>
        <dbReference type="Proteomes" id="UP000276776"/>
    </source>
</evidence>
<evidence type="ECO:0000256" key="14">
    <source>
        <dbReference type="ARBA" id="ARBA00061693"/>
    </source>
</evidence>
<evidence type="ECO:0000256" key="17">
    <source>
        <dbReference type="SAM" id="MobiDB-lite"/>
    </source>
</evidence>
<dbReference type="Pfam" id="PF05986">
    <property type="entry name" value="ADAMTS_spacer1"/>
    <property type="match status" value="1"/>
</dbReference>
<keyword evidence="6" id="KW-0732">Signal</keyword>
<dbReference type="GO" id="GO:0004867">
    <property type="term" value="F:serine-type endopeptidase inhibitor activity"/>
    <property type="evidence" value="ECO:0007669"/>
    <property type="project" value="UniProtKB-KW"/>
</dbReference>
<dbReference type="InterPro" id="IPR045371">
    <property type="entry name" value="ADAMTS_CR_3"/>
</dbReference>
<dbReference type="PRINTS" id="PR00759">
    <property type="entry name" value="BASICPTASE"/>
</dbReference>
<organism evidence="21">
    <name type="scientific">Thelazia callipaeda</name>
    <name type="common">Oriental eyeworm</name>
    <name type="synonym">Parasitic nematode</name>
    <dbReference type="NCBI Taxonomy" id="103827"/>
    <lineage>
        <taxon>Eukaryota</taxon>
        <taxon>Metazoa</taxon>
        <taxon>Ecdysozoa</taxon>
        <taxon>Nematoda</taxon>
        <taxon>Chromadorea</taxon>
        <taxon>Rhabditida</taxon>
        <taxon>Spirurina</taxon>
        <taxon>Spiruromorpha</taxon>
        <taxon>Thelazioidea</taxon>
        <taxon>Thelaziidae</taxon>
        <taxon>Thelazia</taxon>
    </lineage>
</organism>
<dbReference type="InterPro" id="IPR036383">
    <property type="entry name" value="TSP1_rpt_sf"/>
</dbReference>
<keyword evidence="4" id="KW-0272">Extracellular matrix</keyword>
<dbReference type="GO" id="GO:0016477">
    <property type="term" value="P:cell migration"/>
    <property type="evidence" value="ECO:0007669"/>
    <property type="project" value="UniProtKB-ARBA"/>
</dbReference>
<feature type="disulfide bond" evidence="16">
    <location>
        <begin position="82"/>
        <end position="111"/>
    </location>
</feature>
<dbReference type="Proteomes" id="UP000276776">
    <property type="component" value="Unassembled WGS sequence"/>
</dbReference>
<dbReference type="GO" id="GO:0006508">
    <property type="term" value="P:proteolysis"/>
    <property type="evidence" value="ECO:0007669"/>
    <property type="project" value="TreeGrafter"/>
</dbReference>
<keyword evidence="13" id="KW-0393">Immunoglobulin domain</keyword>
<comment type="subcellular location">
    <subcellularLocation>
        <location evidence="1">Secreted</location>
        <location evidence="1">Extracellular space</location>
        <location evidence="1">Extracellular matrix</location>
        <location evidence="1">Basement membrane</location>
    </subcellularLocation>
</comment>
<keyword evidence="3" id="KW-0964">Secreted</keyword>
<evidence type="ECO:0000256" key="8">
    <source>
        <dbReference type="ARBA" id="ARBA00022869"/>
    </source>
</evidence>
<evidence type="ECO:0000256" key="12">
    <source>
        <dbReference type="ARBA" id="ARBA00023180"/>
    </source>
</evidence>
<dbReference type="OMA" id="ERRTCNG"/>
<keyword evidence="20" id="KW-1185">Reference proteome</keyword>
<feature type="domain" description="BPTI/Kunitz inhibitor" evidence="18">
    <location>
        <begin position="1396"/>
        <end position="1446"/>
    </location>
</feature>
<evidence type="ECO:0000259" key="18">
    <source>
        <dbReference type="PROSITE" id="PS50279"/>
    </source>
</evidence>
<feature type="domain" description="BPTI/Kunitz inhibitor" evidence="18">
    <location>
        <begin position="1487"/>
        <end position="1537"/>
    </location>
</feature>
<dbReference type="Gene3D" id="4.10.410.10">
    <property type="entry name" value="Pancreatic trypsin inhibitor Kunitz domain"/>
    <property type="match status" value="6"/>
</dbReference>
<feature type="disulfide bond" evidence="16">
    <location>
        <begin position="97"/>
        <end position="101"/>
    </location>
</feature>
<dbReference type="FunFam" id="2.60.120.830:FF:000001">
    <property type="entry name" value="A disintegrin and metalloproteinase with thrombospondin motifs 1"/>
    <property type="match status" value="1"/>
</dbReference>
<dbReference type="FunFam" id="4.10.410.10:FF:000017">
    <property type="entry name" value="papilin isoform X2"/>
    <property type="match status" value="1"/>
</dbReference>
<evidence type="ECO:0000256" key="4">
    <source>
        <dbReference type="ARBA" id="ARBA00022530"/>
    </source>
</evidence>
<dbReference type="Pfam" id="PF19030">
    <property type="entry name" value="TSP1_ADAMTS"/>
    <property type="match status" value="5"/>
</dbReference>
<dbReference type="FunFam" id="4.10.410.10:FF:000020">
    <property type="entry name" value="Collagen, type VI, alpha 3"/>
    <property type="match status" value="2"/>
</dbReference>
<evidence type="ECO:0000313" key="21">
    <source>
        <dbReference type="WBParaSite" id="TCLT_0000902101-mRNA-1"/>
    </source>
</evidence>
<dbReference type="PANTHER" id="PTHR13723:SF281">
    <property type="entry name" value="PAPILIN"/>
    <property type="match status" value="1"/>
</dbReference>
<keyword evidence="8" id="KW-0084">Basement membrane</keyword>
<protein>
    <recommendedName>
        <fullName evidence="15">Papilin</fullName>
    </recommendedName>
</protein>
<dbReference type="GO" id="GO:0030198">
    <property type="term" value="P:extracellular matrix organization"/>
    <property type="evidence" value="ECO:0007669"/>
    <property type="project" value="InterPro"/>
</dbReference>
<evidence type="ECO:0000313" key="19">
    <source>
        <dbReference type="EMBL" id="VDN06608.1"/>
    </source>
</evidence>
<evidence type="ECO:0000256" key="7">
    <source>
        <dbReference type="ARBA" id="ARBA00022737"/>
    </source>
</evidence>
<evidence type="ECO:0000256" key="6">
    <source>
        <dbReference type="ARBA" id="ARBA00022729"/>
    </source>
</evidence>
<dbReference type="FunFam" id="2.20.100.10:FF:000005">
    <property type="entry name" value="ADAM metallopeptidase with thrombospondin type 1 motif 9"/>
    <property type="match status" value="1"/>
</dbReference>
<keyword evidence="11 16" id="KW-1015">Disulfide bond</keyword>
<dbReference type="EMBL" id="UYYF01004717">
    <property type="protein sequence ID" value="VDN06608.1"/>
    <property type="molecule type" value="Genomic_DNA"/>
</dbReference>
<feature type="domain" description="BPTI/Kunitz inhibitor" evidence="18">
    <location>
        <begin position="1065"/>
        <end position="1117"/>
    </location>
</feature>
<keyword evidence="5" id="KW-0646">Protease inhibitor</keyword>
<dbReference type="Pfam" id="PF19236">
    <property type="entry name" value="ADAMTS_CR_3"/>
    <property type="match status" value="1"/>
</dbReference>
<name>A0A158RCV4_THECL</name>
<feature type="domain" description="BPTI/Kunitz inhibitor" evidence="18">
    <location>
        <begin position="1544"/>
        <end position="1594"/>
    </location>
</feature>
<dbReference type="InterPro" id="IPR020901">
    <property type="entry name" value="Prtase_inh_Kunz-CS"/>
</dbReference>
<dbReference type="GO" id="GO:0004222">
    <property type="term" value="F:metalloendopeptidase activity"/>
    <property type="evidence" value="ECO:0007669"/>
    <property type="project" value="TreeGrafter"/>
</dbReference>
<evidence type="ECO:0000256" key="11">
    <source>
        <dbReference type="ARBA" id="ARBA00023157"/>
    </source>
</evidence>
<proteinExistence type="inferred from homology"/>
<dbReference type="PROSITE" id="PS50092">
    <property type="entry name" value="TSP1"/>
    <property type="match status" value="6"/>
</dbReference>
<feature type="domain" description="BPTI/Kunitz inhibitor" evidence="18">
    <location>
        <begin position="1126"/>
        <end position="1178"/>
    </location>
</feature>
<keyword evidence="7" id="KW-0677">Repeat</keyword>
<accession>A0A158RCV4</accession>
<dbReference type="Pfam" id="PF00014">
    <property type="entry name" value="Kunitz_BPTI"/>
    <property type="match status" value="6"/>
</dbReference>
<dbReference type="PROSITE" id="PS00280">
    <property type="entry name" value="BPTI_KUNITZ_1"/>
    <property type="match status" value="6"/>
</dbReference>
<dbReference type="GO" id="GO:0009653">
    <property type="term" value="P:anatomical structure morphogenesis"/>
    <property type="evidence" value="ECO:0007669"/>
    <property type="project" value="UniProtKB-ARBA"/>
</dbReference>
<sequence>MEYCIFLYKKVLLKIIISDFFFEASEEISLHPSSPLEADPTLLRIRRQAYQVYKDGDISVTADKTGRGETGPWGPWSMEQQCSRTCGGGVQIERRTCNGECTGPSTRYVSCNVIPCNGNVKDFRATQCAQYDDTPLDGNYYKWLPYTGKNKCELTCKPDSANFYYKWADKVIDGTKCDHLHDDICVEGVCLPVGCDKKLGSAMKNDKCGECGGDGSKCKTVEGFFDERNLTPGYHNIIRLPVGATSIRVEEMRPTTNSLAIKNMSDHYYLNGNYQIQLTDRDLEIAGTLFEYDNRRSSDHPFEKLVAKGPIQEELIIALLFRRGNKDGAIKYEFSVPLEQDIPYLYKPGQWSACSVTCGKGIQKRDPYCIESSSQQRVADEICEEHNATKPFTEKSCETTDCEAEWFQGEWEQCSTTCGKSGTQYRVVYCHQVFSDGKRITVDDSNCTTTRPSVKQSCNRFACPEWQAGPWSACSKKCGDAYQFRSVTCRSAKEKEEGKLLSAEACGNQTSLESQRSCNLGPCQGLNFFTTDWKLCEKCNDTEEHRNVTCKDPAGRIYPLEKCLTVNVTKIPVDTRPCASQQPCIYEWHTSEWSKCSTECGHGHNSRRVVCAIHELNDLTIVSEEHCSSKNKPVSIKNCTNEEKCNGTYYTGPWSKCSAECGGGKQTRMIVCLNYDKKPVPEWCDEAEKPAEERNCNIEPCPTCDESEFGCCPDNITIATSPYLAGCSNCSDSKFGCCADNITEAQGINKEGCTEYLEEIEGSGEGTTNDTVQDQIAVISKGQVCEVINNETGDIASILCKNDSTQILLEDVDELLTNATSGNATKHCSKTEFGCCPDWTTPAEGKNNQGCPQFILGSCNETKYGCCPDEVTLSRGPNYEGCGESSCAASLYGCCKDRKTIAFGPHYEDYCTYQTLDIASKHLRIHNVVGCDRSSFPCELATYGCCPDGETAALDKNGCGCQFAQFGCCSDGKTAAQGVNNYGCPESCARRCPCQYTQYGCCPDGETTAIGTNNEGCDDCRYAKYGCCLDGETRATGPQYAGCPTTTAAPFLFGGTAAPDKIISCSLPQDQGNVCHPGYRLMWYYDLAEGRCTQFWYGGCDGNENRFASQEDCEAICVNPPGTGRCYLSKAEGPQRCNQLSARYWYDYSTKQCGAFWWRGCLGNANNFESWEECQKFCSGIGSFSQQVETSDSEFELANQIDNNIITNTLPETRYSGTSHEESEEVDQFQPTDHIASSIAEQILPSYIEPEKPNAHWLSEHHQIHIPSSSHQQLPSAEPLPHHRIPSPQKSTSIEEICRLIADSGPCSKYEDMFYYDPFSRQCHPFIYGGCGGNLNKFKTIDECQRRCSHVKPGSTASQYHRTSTTGRSELTTPVTISRSSGQFVGPTSGRSRDVCNERMDVGQCQGSFQSYYFERATGTCEPFRYSGCGGSANRFHTKEQCEELCVHRVTGHRIGSYSYSTSEPPSARYHSPITDASYAVQAVSKCELPKDTGPCDRFVTKWYYNKEDGTCTRFHYGGCGGTDNRFDSEYQCKSACGDYADPCTLPRVNGPCSGKHRRYYYSAESGQCEPFDYGGCLGNTNNFLQIADCEAKCLSSVESE</sequence>
<evidence type="ECO:0000256" key="2">
    <source>
        <dbReference type="ARBA" id="ARBA00022473"/>
    </source>
</evidence>
<keyword evidence="10" id="KW-0654">Proteoglycan</keyword>
<dbReference type="CDD" id="cd22635">
    <property type="entry name" value="Kunitz_papilin"/>
    <property type="match status" value="1"/>
</dbReference>
<feature type="disulfide bond" evidence="16">
    <location>
        <begin position="86"/>
        <end position="116"/>
    </location>
</feature>
<dbReference type="InterPro" id="IPR002223">
    <property type="entry name" value="Kunitz_BPTI"/>
</dbReference>
<dbReference type="SMART" id="SM00209">
    <property type="entry name" value="TSP1"/>
    <property type="match status" value="7"/>
</dbReference>
<comment type="similarity">
    <text evidence="14">Belongs to the papilin family.</text>
</comment>
<feature type="region of interest" description="Disordered" evidence="17">
    <location>
        <begin position="1266"/>
        <end position="1291"/>
    </location>
</feature>
<evidence type="ECO:0000256" key="1">
    <source>
        <dbReference type="ARBA" id="ARBA00004302"/>
    </source>
</evidence>
<evidence type="ECO:0000256" key="15">
    <source>
        <dbReference type="ARBA" id="ARBA00074534"/>
    </source>
</evidence>
<reference evidence="19 20" key="2">
    <citation type="submission" date="2018-11" db="EMBL/GenBank/DDBJ databases">
        <authorList>
            <consortium name="Pathogen Informatics"/>
        </authorList>
    </citation>
    <scope>NUCLEOTIDE SEQUENCE [LARGE SCALE GENOMIC DNA]</scope>
</reference>
<dbReference type="CDD" id="cd00109">
    <property type="entry name" value="Kunitz-type"/>
    <property type="match status" value="3"/>
</dbReference>
<dbReference type="SMART" id="SM00131">
    <property type="entry name" value="KU"/>
    <property type="match status" value="6"/>
</dbReference>
<evidence type="ECO:0000256" key="16">
    <source>
        <dbReference type="PIRSR" id="PIRSR613273-3"/>
    </source>
</evidence>
<keyword evidence="9" id="KW-0722">Serine protease inhibitor</keyword>
<dbReference type="InterPro" id="IPR036880">
    <property type="entry name" value="Kunitz_BPTI_sf"/>
</dbReference>
<dbReference type="GO" id="GO:0005604">
    <property type="term" value="C:basement membrane"/>
    <property type="evidence" value="ECO:0007669"/>
    <property type="project" value="UniProtKB-SubCell"/>
</dbReference>
<dbReference type="WBParaSite" id="TCLT_0000902101-mRNA-1">
    <property type="protein sequence ID" value="TCLT_0000902101-mRNA-1"/>
    <property type="gene ID" value="TCLT_0000902101"/>
</dbReference>
<dbReference type="InterPro" id="IPR050439">
    <property type="entry name" value="ADAMTS_ADAMTS-like"/>
</dbReference>
<feature type="domain" description="BPTI/Kunitz inhibitor" evidence="18">
    <location>
        <begin position="1298"/>
        <end position="1348"/>
    </location>
</feature>
<dbReference type="Gene3D" id="2.20.100.10">
    <property type="entry name" value="Thrombospondin type-1 (TSP1) repeat"/>
    <property type="match status" value="6"/>
</dbReference>
<dbReference type="STRING" id="103827.A0A158RCV4"/>
<reference evidence="21" key="1">
    <citation type="submission" date="2016-04" db="UniProtKB">
        <authorList>
            <consortium name="WormBaseParasite"/>
        </authorList>
    </citation>
    <scope>IDENTIFICATION</scope>
</reference>
<gene>
    <name evidence="19" type="ORF">TCLT_LOCUS9010</name>
</gene>
<dbReference type="InterPro" id="IPR010294">
    <property type="entry name" value="ADAMTS_spacer1"/>
</dbReference>
<dbReference type="PROSITE" id="PS50279">
    <property type="entry name" value="BPTI_KUNITZ_2"/>
    <property type="match status" value="6"/>
</dbReference>
<dbReference type="InterPro" id="IPR013273">
    <property type="entry name" value="ADAMTS/ADAMTS-like"/>
</dbReference>
<dbReference type="OrthoDB" id="5781878at2759"/>
<dbReference type="CDD" id="cd22637">
    <property type="entry name" value="Kunitz_papilin_mig6-like"/>
    <property type="match status" value="1"/>
</dbReference>
<evidence type="ECO:0000256" key="10">
    <source>
        <dbReference type="ARBA" id="ARBA00022974"/>
    </source>
</evidence>
<evidence type="ECO:0000256" key="5">
    <source>
        <dbReference type="ARBA" id="ARBA00022690"/>
    </source>
</evidence>
<keyword evidence="2" id="KW-0217">Developmental protein</keyword>
<keyword evidence="12" id="KW-0325">Glycoprotein</keyword>